<dbReference type="InterPro" id="IPR050271">
    <property type="entry name" value="UDP-glycosyltransferase"/>
</dbReference>
<evidence type="ECO:0000256" key="5">
    <source>
        <dbReference type="SAM" id="SignalP"/>
    </source>
</evidence>
<feature type="chain" id="PRO_5042274410" description="Glucuronosyltransferase" evidence="5">
    <location>
        <begin position="26"/>
        <end position="543"/>
    </location>
</feature>
<organism evidence="6 7">
    <name type="scientific">Paralvinella palmiformis</name>
    <dbReference type="NCBI Taxonomy" id="53620"/>
    <lineage>
        <taxon>Eukaryota</taxon>
        <taxon>Metazoa</taxon>
        <taxon>Spiralia</taxon>
        <taxon>Lophotrochozoa</taxon>
        <taxon>Annelida</taxon>
        <taxon>Polychaeta</taxon>
        <taxon>Sedentaria</taxon>
        <taxon>Canalipalpata</taxon>
        <taxon>Terebellida</taxon>
        <taxon>Terebelliformia</taxon>
        <taxon>Alvinellidae</taxon>
        <taxon>Paralvinella</taxon>
    </lineage>
</organism>
<evidence type="ECO:0000256" key="2">
    <source>
        <dbReference type="ARBA" id="ARBA00022676"/>
    </source>
</evidence>
<dbReference type="GO" id="GO:0008194">
    <property type="term" value="F:UDP-glycosyltransferase activity"/>
    <property type="evidence" value="ECO:0007669"/>
    <property type="project" value="InterPro"/>
</dbReference>
<dbReference type="SUPFAM" id="SSF53756">
    <property type="entry name" value="UDP-Glycosyltransferase/glycogen phosphorylase"/>
    <property type="match status" value="1"/>
</dbReference>
<keyword evidence="3" id="KW-0808">Transferase</keyword>
<evidence type="ECO:0000256" key="1">
    <source>
        <dbReference type="ARBA" id="ARBA00009995"/>
    </source>
</evidence>
<dbReference type="InterPro" id="IPR002213">
    <property type="entry name" value="UDP_glucos_trans"/>
</dbReference>
<keyword evidence="7" id="KW-1185">Reference proteome</keyword>
<dbReference type="AlphaFoldDB" id="A0AAD9JBY8"/>
<keyword evidence="4" id="KW-0472">Membrane</keyword>
<evidence type="ECO:0000256" key="3">
    <source>
        <dbReference type="ARBA" id="ARBA00022679"/>
    </source>
</evidence>
<dbReference type="Pfam" id="PF00201">
    <property type="entry name" value="UDPGT"/>
    <property type="match status" value="1"/>
</dbReference>
<evidence type="ECO:0000313" key="6">
    <source>
        <dbReference type="EMBL" id="KAK2149766.1"/>
    </source>
</evidence>
<accession>A0AAD9JBY8</accession>
<dbReference type="EMBL" id="JAODUP010000437">
    <property type="protein sequence ID" value="KAK2149766.1"/>
    <property type="molecule type" value="Genomic_DNA"/>
</dbReference>
<keyword evidence="5" id="KW-0732">Signal</keyword>
<evidence type="ECO:0000313" key="7">
    <source>
        <dbReference type="Proteomes" id="UP001208570"/>
    </source>
</evidence>
<dbReference type="PANTHER" id="PTHR48043">
    <property type="entry name" value="EG:EG0003.4 PROTEIN-RELATED"/>
    <property type="match status" value="1"/>
</dbReference>
<comment type="caution">
    <text evidence="6">The sequence shown here is derived from an EMBL/GenBank/DDBJ whole genome shotgun (WGS) entry which is preliminary data.</text>
</comment>
<keyword evidence="4" id="KW-1133">Transmembrane helix</keyword>
<dbReference type="PANTHER" id="PTHR48043:SF145">
    <property type="entry name" value="FI06409P-RELATED"/>
    <property type="match status" value="1"/>
</dbReference>
<protein>
    <recommendedName>
        <fullName evidence="8">Glucuronosyltransferase</fullName>
    </recommendedName>
</protein>
<gene>
    <name evidence="6" type="ORF">LSH36_437g02097</name>
</gene>
<reference evidence="6" key="1">
    <citation type="journal article" date="2023" name="Mol. Biol. Evol.">
        <title>Third-Generation Sequencing Reveals the Adaptive Role of the Epigenome in Three Deep-Sea Polychaetes.</title>
        <authorList>
            <person name="Perez M."/>
            <person name="Aroh O."/>
            <person name="Sun Y."/>
            <person name="Lan Y."/>
            <person name="Juniper S.K."/>
            <person name="Young C.R."/>
            <person name="Angers B."/>
            <person name="Qian P.Y."/>
        </authorList>
    </citation>
    <scope>NUCLEOTIDE SEQUENCE</scope>
    <source>
        <strain evidence="6">P08H-3</strain>
    </source>
</reference>
<feature type="transmembrane region" description="Helical" evidence="4">
    <location>
        <begin position="501"/>
        <end position="534"/>
    </location>
</feature>
<name>A0AAD9JBY8_9ANNE</name>
<evidence type="ECO:0000256" key="4">
    <source>
        <dbReference type="SAM" id="Phobius"/>
    </source>
</evidence>
<sequence>MVGVMKAMVVIPLLLCLLTWRQSEGGKVLVYPYGHCLNSHLLNAEKLARIISRSGHNVSMLVSTAYNGYDHRSGSQDDASSISLIQFRSPDNYKPVCEYDTMDFMLSSPIRDRFHTLIQTAKLYCDALLSDKNLLFQLKAISFDLLIVESLDPCSKILVDYLSVPFILLITTGLGHWDGNPRPPSYIPAAISPYTPDMSFCQRLANFLMKIIYEFTPIFLGFDSHFEALKEKHGLNVSLKLSDTFSRASLKLVNSDFSIDYPAPIEPDTVLIGGYAVDKPAPPLSPDLERFLQSSEDDGIIVLSFGTLTKRFDITWTRMFVEALSRLPQKVVWRFYPSDESVIPTVFNSTIRKKFKLMRWMPQASLLANPRTRLFISHCGLNGVFEATYYGVPVLALPLSGDQMQNAAKLTRYLEMGITIDMFSVDSDRLYSAIREVLTNPKYENNAKEVSARVRDQPIDAASKLTFWVDYVIRHRGATHLKSRAHKLSWIQYHSLDVIGFIAAVVIVVLMAVLYVSFALISKLCSLLTLKVFWGKRLKMKLR</sequence>
<evidence type="ECO:0008006" key="8">
    <source>
        <dbReference type="Google" id="ProtNLM"/>
    </source>
</evidence>
<proteinExistence type="inferred from homology"/>
<dbReference type="Gene3D" id="3.40.50.2000">
    <property type="entry name" value="Glycogen Phosphorylase B"/>
    <property type="match status" value="2"/>
</dbReference>
<keyword evidence="4" id="KW-0812">Transmembrane</keyword>
<dbReference type="FunFam" id="3.40.50.2000:FF:000021">
    <property type="entry name" value="UDP-glucuronosyltransferase"/>
    <property type="match status" value="1"/>
</dbReference>
<feature type="signal peptide" evidence="5">
    <location>
        <begin position="1"/>
        <end position="25"/>
    </location>
</feature>
<dbReference type="CDD" id="cd03784">
    <property type="entry name" value="GT1_Gtf-like"/>
    <property type="match status" value="1"/>
</dbReference>
<comment type="similarity">
    <text evidence="1">Belongs to the UDP-glycosyltransferase family.</text>
</comment>
<keyword evidence="2" id="KW-0328">Glycosyltransferase</keyword>
<dbReference type="Proteomes" id="UP001208570">
    <property type="component" value="Unassembled WGS sequence"/>
</dbReference>